<dbReference type="RefSeq" id="WP_222991615.1">
    <property type="nucleotide sequence ID" value="NZ_JAINVV010000009.1"/>
</dbReference>
<feature type="domain" description="NADPH-dependent FMN reductase-like" evidence="1">
    <location>
        <begin position="7"/>
        <end position="151"/>
    </location>
</feature>
<evidence type="ECO:0000259" key="1">
    <source>
        <dbReference type="Pfam" id="PF03358"/>
    </source>
</evidence>
<dbReference type="InterPro" id="IPR029039">
    <property type="entry name" value="Flavoprotein-like_sf"/>
</dbReference>
<dbReference type="Pfam" id="PF03358">
    <property type="entry name" value="FMN_red"/>
    <property type="match status" value="1"/>
</dbReference>
<keyword evidence="3" id="KW-1185">Reference proteome</keyword>
<protein>
    <submittedName>
        <fullName evidence="2">NAD(P)H-dependent oxidoreductase</fullName>
    </submittedName>
</protein>
<gene>
    <name evidence="2" type="ORF">K7G82_19565</name>
</gene>
<proteinExistence type="predicted"/>
<name>A0ABS7PT36_9SPHN</name>
<organism evidence="2 3">
    <name type="scientific">Sphingomonas colocasiae</name>
    <dbReference type="NCBI Taxonomy" id="1848973"/>
    <lineage>
        <taxon>Bacteria</taxon>
        <taxon>Pseudomonadati</taxon>
        <taxon>Pseudomonadota</taxon>
        <taxon>Alphaproteobacteria</taxon>
        <taxon>Sphingomonadales</taxon>
        <taxon>Sphingomonadaceae</taxon>
        <taxon>Sphingomonas</taxon>
    </lineage>
</organism>
<reference evidence="2 3" key="1">
    <citation type="submission" date="2021-08" db="EMBL/GenBank/DDBJ databases">
        <authorList>
            <person name="Tuo L."/>
        </authorList>
    </citation>
    <scope>NUCLEOTIDE SEQUENCE [LARGE SCALE GENOMIC DNA]</scope>
    <source>
        <strain evidence="2 3">JCM 31229</strain>
    </source>
</reference>
<dbReference type="EMBL" id="JAINVV010000009">
    <property type="protein sequence ID" value="MBY8824513.1"/>
    <property type="molecule type" value="Genomic_DNA"/>
</dbReference>
<evidence type="ECO:0000313" key="3">
    <source>
        <dbReference type="Proteomes" id="UP000706039"/>
    </source>
</evidence>
<sequence>MVDTPLIVGLGGTGTPNSSSEKLLRQALERCAARGAETLMFDGAALDIPMYAPSESARDEKTLALIAGLRRANGIIIASPGYHGTVSGLIKNALDYVQDMAEDEAVYFEGRAVGLIAAAAGWQATGTTLATLRSITHALRGWPTPMAVAVNSMVPIFGQDGTITDTGICNQLDILAQQVVTFARMRALHELSLQQADGEREADRAGAE</sequence>
<dbReference type="PANTHER" id="PTHR30543:SF21">
    <property type="entry name" value="NAD(P)H-DEPENDENT FMN REDUCTASE LOT6"/>
    <property type="match status" value="1"/>
</dbReference>
<dbReference type="InterPro" id="IPR005025">
    <property type="entry name" value="FMN_Rdtase-like_dom"/>
</dbReference>
<evidence type="ECO:0000313" key="2">
    <source>
        <dbReference type="EMBL" id="MBY8824513.1"/>
    </source>
</evidence>
<dbReference type="SUPFAM" id="SSF52218">
    <property type="entry name" value="Flavoproteins"/>
    <property type="match status" value="1"/>
</dbReference>
<accession>A0ABS7PT36</accession>
<dbReference type="InterPro" id="IPR050712">
    <property type="entry name" value="NAD(P)H-dep_reductase"/>
</dbReference>
<dbReference type="Proteomes" id="UP000706039">
    <property type="component" value="Unassembled WGS sequence"/>
</dbReference>
<dbReference type="PANTHER" id="PTHR30543">
    <property type="entry name" value="CHROMATE REDUCTASE"/>
    <property type="match status" value="1"/>
</dbReference>
<dbReference type="Gene3D" id="3.40.50.360">
    <property type="match status" value="1"/>
</dbReference>
<comment type="caution">
    <text evidence="2">The sequence shown here is derived from an EMBL/GenBank/DDBJ whole genome shotgun (WGS) entry which is preliminary data.</text>
</comment>